<dbReference type="Pfam" id="PF00149">
    <property type="entry name" value="Metallophos"/>
    <property type="match status" value="1"/>
</dbReference>
<evidence type="ECO:0000259" key="5">
    <source>
        <dbReference type="Pfam" id="PF02872"/>
    </source>
</evidence>
<feature type="domain" description="Phytase-like" evidence="6">
    <location>
        <begin position="69"/>
        <end position="380"/>
    </location>
</feature>
<feature type="domain" description="5'-Nucleotidase C-terminal" evidence="5">
    <location>
        <begin position="745"/>
        <end position="916"/>
    </location>
</feature>
<comment type="caution">
    <text evidence="7">The sequence shown here is derived from an EMBL/GenBank/DDBJ whole genome shotgun (WGS) entry which is preliminary data.</text>
</comment>
<dbReference type="PRINTS" id="PR01607">
    <property type="entry name" value="APYRASEFAMLY"/>
</dbReference>
<dbReference type="InterPro" id="IPR004843">
    <property type="entry name" value="Calcineurin-like_PHP"/>
</dbReference>
<dbReference type="EMBL" id="JAVRFJ010000011">
    <property type="protein sequence ID" value="MDT0568812.1"/>
    <property type="molecule type" value="Genomic_DNA"/>
</dbReference>
<evidence type="ECO:0000256" key="1">
    <source>
        <dbReference type="ARBA" id="ARBA00022729"/>
    </source>
</evidence>
<feature type="region of interest" description="Disordered" evidence="2">
    <location>
        <begin position="424"/>
        <end position="448"/>
    </location>
</feature>
<evidence type="ECO:0000259" key="4">
    <source>
        <dbReference type="Pfam" id="PF00149"/>
    </source>
</evidence>
<evidence type="ECO:0000256" key="3">
    <source>
        <dbReference type="SAM" id="SignalP"/>
    </source>
</evidence>
<dbReference type="Proteomes" id="UP001180737">
    <property type="component" value="Unassembled WGS sequence"/>
</dbReference>
<evidence type="ECO:0000313" key="7">
    <source>
        <dbReference type="EMBL" id="MDT0568812.1"/>
    </source>
</evidence>
<keyword evidence="8" id="KW-1185">Reference proteome</keyword>
<feature type="chain" id="PRO_5045685676" evidence="3">
    <location>
        <begin position="31"/>
        <end position="952"/>
    </location>
</feature>
<evidence type="ECO:0000256" key="2">
    <source>
        <dbReference type="SAM" id="MobiDB-lite"/>
    </source>
</evidence>
<dbReference type="PANTHER" id="PTHR11575">
    <property type="entry name" value="5'-NUCLEOTIDASE-RELATED"/>
    <property type="match status" value="1"/>
</dbReference>
<evidence type="ECO:0000259" key="6">
    <source>
        <dbReference type="Pfam" id="PF13449"/>
    </source>
</evidence>
<dbReference type="RefSeq" id="WP_078936930.1">
    <property type="nucleotide sequence ID" value="NZ_JAVRFJ010000011.1"/>
</dbReference>
<dbReference type="InterPro" id="IPR029052">
    <property type="entry name" value="Metallo-depent_PP-like"/>
</dbReference>
<dbReference type="Pfam" id="PF13449">
    <property type="entry name" value="Phytase-like"/>
    <property type="match status" value="1"/>
</dbReference>
<accession>A0ABU2YWW2</accession>
<name>A0ABU2YWW2_9ACTN</name>
<dbReference type="SUPFAM" id="SSF55816">
    <property type="entry name" value="5'-nucleotidase (syn. UDP-sugar hydrolase), C-terminal domain"/>
    <property type="match status" value="1"/>
</dbReference>
<dbReference type="Gene3D" id="3.60.21.10">
    <property type="match status" value="1"/>
</dbReference>
<evidence type="ECO:0000313" key="8">
    <source>
        <dbReference type="Proteomes" id="UP001180737"/>
    </source>
</evidence>
<dbReference type="Gene3D" id="3.90.780.10">
    <property type="entry name" value="5'-Nucleotidase, C-terminal domain"/>
    <property type="match status" value="1"/>
</dbReference>
<sequence>MPRHRQRVRRGHVALAGLTASALLGGLAHAGGFAADAAPAPGGPRKTQNGVTLLDTLTVPAGTTELGMPFGGLSGIDYDPKTRTYAALSDDRSENGKARFYTLRLPLSGQKFAEDKPTLDALTVFDDTTGEPFAAKAVDPEAIRWNPGGKGLLWTSEGASASGQPAFVRETSASGAYVRELPLPKAYAPVRAESGTLTAGVRNNQALEGLTLSPDGRKAVTITENALVQDGPAAGLTAKSPSRLLVMDRRTGKPEAEHVYEVDPISAAPTAPLPAPVGTYAADRGVSEILAINRTDYLTVERSFASGVGFAIRLYWTTTRGATDVHGERRLSGTERPMPKKLLYDFTLSGTDADNVEGITWGPTLPDGSRTLVLVADDNFGFNGSVTKFHLLSLRPGTLADGAPATPKQPDTVDVQLLSFNDFHGNLEPPTGRDATLGSKLDPKSTPVGGSEYLATRLGQLREGTDASLTVAAGDIIGASPFLSGLFHDEPTVEAMEKLRLDVTGVGNHEFDEGTEELLRIQHGGCHPEDGCYIEGRPYDGSAFPWLAANVLDRTTGEPLLAPTWVKEVDGVEIGFIGMTLEGTPAVTGQSGITSVRFTDEVETADAAARALRRQGVEAIVVLLHEGGVQAGSYGQCDGISGPIVDIAEHLDPAIDAVVTGHTHQPYICSLPDPAGNPRTVTSASSFGRVVTETRLPVDRRTGDVVREQVAAMNHLVTRTGTKDTDQSAVIDKWKALAAPLANRVVGSVTADITRSETRDAESDLANLVADAQLAATSAPERGGAQIALMNPGGVRADLTHATSTGGEAPGEITYAEAFAVQPFAGSLVSVDLTGAQIEKILEEQFDDSGTRAPTLMLGVSKGLTYSYSRSAPVGDRVDPSSIELDGETLDPDATYRVTANTFLAAGGDGFTTFAEGRNTVGGGDDITALTDYLTARSPVAPPGTDRVTELP</sequence>
<organism evidence="7 8">
    <name type="scientific">Streptomyces gottesmaniae</name>
    <dbReference type="NCBI Taxonomy" id="3075518"/>
    <lineage>
        <taxon>Bacteria</taxon>
        <taxon>Bacillati</taxon>
        <taxon>Actinomycetota</taxon>
        <taxon>Actinomycetes</taxon>
        <taxon>Kitasatosporales</taxon>
        <taxon>Streptomycetaceae</taxon>
        <taxon>Streptomyces</taxon>
    </lineage>
</organism>
<dbReference type="SUPFAM" id="SSF75011">
    <property type="entry name" value="3-carboxy-cis,cis-mucoante lactonizing enzyme"/>
    <property type="match status" value="1"/>
</dbReference>
<dbReference type="InterPro" id="IPR006179">
    <property type="entry name" value="5_nucleotidase/apyrase"/>
</dbReference>
<dbReference type="InterPro" id="IPR036907">
    <property type="entry name" value="5'-Nucleotdase_C_sf"/>
</dbReference>
<proteinExistence type="predicted"/>
<dbReference type="InterPro" id="IPR008334">
    <property type="entry name" value="5'-Nucleotdase_C"/>
</dbReference>
<dbReference type="PANTHER" id="PTHR11575:SF24">
    <property type="entry name" value="5'-NUCLEOTIDASE"/>
    <property type="match status" value="1"/>
</dbReference>
<feature type="domain" description="Calcineurin-like phosphoesterase" evidence="4">
    <location>
        <begin position="420"/>
        <end position="666"/>
    </location>
</feature>
<dbReference type="SUPFAM" id="SSF56300">
    <property type="entry name" value="Metallo-dependent phosphatases"/>
    <property type="match status" value="1"/>
</dbReference>
<dbReference type="Pfam" id="PF02872">
    <property type="entry name" value="5_nucleotid_C"/>
    <property type="match status" value="1"/>
</dbReference>
<feature type="signal peptide" evidence="3">
    <location>
        <begin position="1"/>
        <end position="30"/>
    </location>
</feature>
<protein>
    <submittedName>
        <fullName evidence="7">Esterase-like activity of phytase family protein</fullName>
    </submittedName>
</protein>
<keyword evidence="1 3" id="KW-0732">Signal</keyword>
<reference evidence="7" key="1">
    <citation type="submission" date="2024-05" db="EMBL/GenBank/DDBJ databases">
        <title>30 novel species of actinomycetes from the DSMZ collection.</title>
        <authorList>
            <person name="Nouioui I."/>
        </authorList>
    </citation>
    <scope>NUCLEOTIDE SEQUENCE</scope>
    <source>
        <strain evidence="7">DSM 3412</strain>
    </source>
</reference>
<dbReference type="InterPro" id="IPR027372">
    <property type="entry name" value="Phytase-like_dom"/>
</dbReference>
<gene>
    <name evidence="7" type="ORF">RM704_15260</name>
</gene>